<feature type="transmembrane region" description="Helical" evidence="8">
    <location>
        <begin position="185"/>
        <end position="203"/>
    </location>
</feature>
<evidence type="ECO:0000256" key="1">
    <source>
        <dbReference type="ARBA" id="ARBA00004141"/>
    </source>
</evidence>
<dbReference type="Pfam" id="PF03845">
    <property type="entry name" value="Spore_permease"/>
    <property type="match status" value="1"/>
</dbReference>
<keyword evidence="5 8" id="KW-0812">Transmembrane</keyword>
<comment type="subcellular location">
    <subcellularLocation>
        <location evidence="1">Membrane</location>
        <topology evidence="1">Multi-pass membrane protein</topology>
    </subcellularLocation>
</comment>
<evidence type="ECO:0000256" key="3">
    <source>
        <dbReference type="ARBA" id="ARBA00022448"/>
    </source>
</evidence>
<feature type="transmembrane region" description="Helical" evidence="8">
    <location>
        <begin position="40"/>
        <end position="56"/>
    </location>
</feature>
<evidence type="ECO:0000256" key="4">
    <source>
        <dbReference type="ARBA" id="ARBA00022544"/>
    </source>
</evidence>
<feature type="transmembrane region" description="Helical" evidence="8">
    <location>
        <begin position="210"/>
        <end position="235"/>
    </location>
</feature>
<gene>
    <name evidence="9" type="ORF">BAA01_05490</name>
</gene>
<accession>A0A1Y3PQW2</accession>
<comment type="caution">
    <text evidence="9">The sequence shown here is derived from an EMBL/GenBank/DDBJ whole genome shotgun (WGS) entry which is preliminary data.</text>
</comment>
<dbReference type="AlphaFoldDB" id="A0A1Y3PQW2"/>
<evidence type="ECO:0000256" key="8">
    <source>
        <dbReference type="SAM" id="Phobius"/>
    </source>
</evidence>
<keyword evidence="6 8" id="KW-1133">Transmembrane helix</keyword>
<dbReference type="EMBL" id="LZRT01000060">
    <property type="protein sequence ID" value="OUM88547.1"/>
    <property type="molecule type" value="Genomic_DNA"/>
</dbReference>
<name>A0A1Y3PQW2_9BACI</name>
<dbReference type="InterPro" id="IPR004761">
    <property type="entry name" value="Spore_GerAB"/>
</dbReference>
<feature type="transmembrane region" description="Helical" evidence="8">
    <location>
        <begin position="77"/>
        <end position="97"/>
    </location>
</feature>
<sequence>MLSRWQFYLLTINYLLGTTFFVLIQQLIEQGKQDAWLMPWWAGAFGMVVALLWVLLHRHYPGKSLAQIPMAVLGRPLGIVISILYFLHFCLLTGWVLRNLSDFLNGTIMPETPMSVFHTMFLFVASYTVSQGVESIARMNQFVTPFLFFPFWFVLLLATNDWDWGRFQPALHTDIWKTMQGSHPFLAFPYMECVVLMMLYPFVKKGAGRSLVLGIGTASLSLSLTLFMIIGLLGVERASKLTFPVYTVVQEVSLGEMIVNVHSIISVILLILIYIKLLVLLYGAYESLNQVFRPETKWPILVALYLLLIALASSIYENPIQNGEWISKYMFIYDGFFALFIPGLLLVTIWIKKAFKKSRGVSGG</sequence>
<dbReference type="GO" id="GO:0016020">
    <property type="term" value="C:membrane"/>
    <property type="evidence" value="ECO:0007669"/>
    <property type="project" value="UniProtKB-SubCell"/>
</dbReference>
<feature type="transmembrane region" description="Helical" evidence="8">
    <location>
        <begin position="112"/>
        <end position="130"/>
    </location>
</feature>
<feature type="transmembrane region" description="Helical" evidence="8">
    <location>
        <begin position="7"/>
        <end position="28"/>
    </location>
</feature>
<keyword evidence="4" id="KW-0309">Germination</keyword>
<evidence type="ECO:0000256" key="5">
    <source>
        <dbReference type="ARBA" id="ARBA00022692"/>
    </source>
</evidence>
<protein>
    <submittedName>
        <fullName evidence="9">Spore gernimation protein</fullName>
    </submittedName>
</protein>
<dbReference type="Proteomes" id="UP000196475">
    <property type="component" value="Unassembled WGS sequence"/>
</dbReference>
<dbReference type="Gene3D" id="1.20.1740.10">
    <property type="entry name" value="Amino acid/polyamine transporter I"/>
    <property type="match status" value="1"/>
</dbReference>
<organism evidence="9 10">
    <name type="scientific">Bacillus thermozeamaize</name>
    <dbReference type="NCBI Taxonomy" id="230954"/>
    <lineage>
        <taxon>Bacteria</taxon>
        <taxon>Bacillati</taxon>
        <taxon>Bacillota</taxon>
        <taxon>Bacilli</taxon>
        <taxon>Bacillales</taxon>
        <taxon>Bacillaceae</taxon>
        <taxon>Bacillus</taxon>
    </lineage>
</organism>
<evidence type="ECO:0000256" key="6">
    <source>
        <dbReference type="ARBA" id="ARBA00022989"/>
    </source>
</evidence>
<comment type="similarity">
    <text evidence="2">Belongs to the amino acid-polyamine-organocation (APC) superfamily. Spore germination protein (SGP) (TC 2.A.3.9) family.</text>
</comment>
<dbReference type="PANTHER" id="PTHR34975:SF2">
    <property type="entry name" value="SPORE GERMINATION PROTEIN A2"/>
    <property type="match status" value="1"/>
</dbReference>
<dbReference type="NCBIfam" id="TIGR00912">
    <property type="entry name" value="2A0309"/>
    <property type="match status" value="1"/>
</dbReference>
<evidence type="ECO:0000256" key="7">
    <source>
        <dbReference type="ARBA" id="ARBA00023136"/>
    </source>
</evidence>
<feature type="transmembrane region" description="Helical" evidence="8">
    <location>
        <begin position="331"/>
        <end position="351"/>
    </location>
</feature>
<feature type="transmembrane region" description="Helical" evidence="8">
    <location>
        <begin position="264"/>
        <end position="285"/>
    </location>
</feature>
<dbReference type="PANTHER" id="PTHR34975">
    <property type="entry name" value="SPORE GERMINATION PROTEIN A2"/>
    <property type="match status" value="1"/>
</dbReference>
<dbReference type="GO" id="GO:0009847">
    <property type="term" value="P:spore germination"/>
    <property type="evidence" value="ECO:0007669"/>
    <property type="project" value="InterPro"/>
</dbReference>
<reference evidence="10" key="1">
    <citation type="submission" date="2016-06" db="EMBL/GenBank/DDBJ databases">
        <authorList>
            <person name="Nascimento L."/>
            <person name="Pereira R.V."/>
            <person name="Martins L.F."/>
            <person name="Quaggio R.B."/>
            <person name="Silva A.M."/>
            <person name="Setubal J.C."/>
        </authorList>
    </citation>
    <scope>NUCLEOTIDE SEQUENCE [LARGE SCALE GENOMIC DNA]</scope>
</reference>
<evidence type="ECO:0000313" key="9">
    <source>
        <dbReference type="EMBL" id="OUM88547.1"/>
    </source>
</evidence>
<evidence type="ECO:0000256" key="2">
    <source>
        <dbReference type="ARBA" id="ARBA00007998"/>
    </source>
</evidence>
<feature type="transmembrane region" description="Helical" evidence="8">
    <location>
        <begin position="297"/>
        <end position="316"/>
    </location>
</feature>
<feature type="transmembrane region" description="Helical" evidence="8">
    <location>
        <begin position="142"/>
        <end position="159"/>
    </location>
</feature>
<evidence type="ECO:0000313" key="10">
    <source>
        <dbReference type="Proteomes" id="UP000196475"/>
    </source>
</evidence>
<keyword evidence="7 8" id="KW-0472">Membrane</keyword>
<keyword evidence="3" id="KW-0813">Transport</keyword>
<proteinExistence type="inferred from homology"/>